<dbReference type="InterPro" id="IPR002563">
    <property type="entry name" value="Flavin_Rdtase-like_dom"/>
</dbReference>
<organism evidence="2 3">
    <name type="scientific">Paracoccus mutanolyticus</name>
    <dbReference type="NCBI Taxonomy" id="1499308"/>
    <lineage>
        <taxon>Bacteria</taxon>
        <taxon>Pseudomonadati</taxon>
        <taxon>Pseudomonadota</taxon>
        <taxon>Alphaproteobacteria</taxon>
        <taxon>Rhodobacterales</taxon>
        <taxon>Paracoccaceae</taxon>
        <taxon>Paracoccus</taxon>
    </lineage>
</organism>
<sequence length="68" mass="7780">MTVMTTQHEDRLAGVTVSSFNTLSLDPPLVLWSRYAQAARSVRGLSCRRQICGKYPFRTCERRGRSNF</sequence>
<name>A0ABN5MGV1_9RHOB</name>
<proteinExistence type="predicted"/>
<evidence type="ECO:0000259" key="1">
    <source>
        <dbReference type="Pfam" id="PF01613"/>
    </source>
</evidence>
<dbReference type="InterPro" id="IPR012349">
    <property type="entry name" value="Split_barrel_FMN-bd"/>
</dbReference>
<feature type="domain" description="Flavin reductase like" evidence="1">
    <location>
        <begin position="2"/>
        <end position="33"/>
    </location>
</feature>
<protein>
    <recommendedName>
        <fullName evidence="1">Flavin reductase like domain-containing protein</fullName>
    </recommendedName>
</protein>
<evidence type="ECO:0000313" key="2">
    <source>
        <dbReference type="EMBL" id="AWX94449.1"/>
    </source>
</evidence>
<dbReference type="Gene3D" id="2.30.110.10">
    <property type="entry name" value="Electron Transport, Fmn-binding Protein, Chain A"/>
    <property type="match status" value="1"/>
</dbReference>
<gene>
    <name evidence="2" type="ORF">DPM13_09720</name>
</gene>
<dbReference type="Pfam" id="PF01613">
    <property type="entry name" value="Flavin_Reduct"/>
    <property type="match status" value="1"/>
</dbReference>
<accession>A0ABN5MGV1</accession>
<keyword evidence="3" id="KW-1185">Reference proteome</keyword>
<reference evidence="2 3" key="1">
    <citation type="submission" date="2018-06" db="EMBL/GenBank/DDBJ databases">
        <title>Complete genome sequence of Paracoccus mutanolyticus strain RSP-02 isolated from cellulosic waste.</title>
        <authorList>
            <person name="Amrutha R.N."/>
            <person name="Shrivastav A."/>
            <person name="Buddana S.K."/>
            <person name="Deshpande U."/>
            <person name="Prakasham R.S."/>
        </authorList>
    </citation>
    <scope>NUCLEOTIDE SEQUENCE [LARGE SCALE GENOMIC DNA]</scope>
    <source>
        <strain evidence="2 3">RSP-02</strain>
    </source>
</reference>
<dbReference type="EMBL" id="CP030239">
    <property type="protein sequence ID" value="AWX94449.1"/>
    <property type="molecule type" value="Genomic_DNA"/>
</dbReference>
<evidence type="ECO:0000313" key="3">
    <source>
        <dbReference type="Proteomes" id="UP000249922"/>
    </source>
</evidence>
<dbReference type="Proteomes" id="UP000249922">
    <property type="component" value="Chromosome"/>
</dbReference>
<dbReference type="SUPFAM" id="SSF50475">
    <property type="entry name" value="FMN-binding split barrel"/>
    <property type="match status" value="1"/>
</dbReference>